<dbReference type="PANTHER" id="PTHR45769">
    <property type="entry name" value="ADENOSINE KINASE"/>
    <property type="match status" value="1"/>
</dbReference>
<dbReference type="AlphaFoldDB" id="A0AAD7UBL9"/>
<evidence type="ECO:0000313" key="13">
    <source>
        <dbReference type="EMBL" id="KAJ8601805.1"/>
    </source>
</evidence>
<gene>
    <name evidence="13" type="ORF">CTAYLR_007478</name>
</gene>
<dbReference type="GO" id="GO:0006144">
    <property type="term" value="P:purine nucleobase metabolic process"/>
    <property type="evidence" value="ECO:0007669"/>
    <property type="project" value="TreeGrafter"/>
</dbReference>
<keyword evidence="8 11" id="KW-0418">Kinase</keyword>
<dbReference type="InterPro" id="IPR001805">
    <property type="entry name" value="Adenokinase"/>
</dbReference>
<dbReference type="GO" id="GO:0044209">
    <property type="term" value="P:AMP salvage"/>
    <property type="evidence" value="ECO:0007669"/>
    <property type="project" value="UniProtKB-UniRule"/>
</dbReference>
<keyword evidence="14" id="KW-1185">Reference proteome</keyword>
<evidence type="ECO:0000256" key="5">
    <source>
        <dbReference type="ARBA" id="ARBA00022679"/>
    </source>
</evidence>
<evidence type="ECO:0000256" key="3">
    <source>
        <dbReference type="ARBA" id="ARBA00010688"/>
    </source>
</evidence>
<dbReference type="PANTHER" id="PTHR45769:SF3">
    <property type="entry name" value="ADENOSINE KINASE"/>
    <property type="match status" value="1"/>
</dbReference>
<dbReference type="InterPro" id="IPR011611">
    <property type="entry name" value="PfkB_dom"/>
</dbReference>
<keyword evidence="6 11" id="KW-0660">Purine salvage</keyword>
<dbReference type="GO" id="GO:0004001">
    <property type="term" value="F:adenosine kinase activity"/>
    <property type="evidence" value="ECO:0007669"/>
    <property type="project" value="UniProtKB-UniRule"/>
</dbReference>
<keyword evidence="9 11" id="KW-0067">ATP-binding</keyword>
<dbReference type="InterPro" id="IPR029056">
    <property type="entry name" value="Ribokinase-like"/>
</dbReference>
<accession>A0AAD7UBL9</accession>
<dbReference type="EMBL" id="JAQMWT010000402">
    <property type="protein sequence ID" value="KAJ8601805.1"/>
    <property type="molecule type" value="Genomic_DNA"/>
</dbReference>
<dbReference type="GO" id="GO:0005524">
    <property type="term" value="F:ATP binding"/>
    <property type="evidence" value="ECO:0007669"/>
    <property type="project" value="UniProtKB-UniRule"/>
</dbReference>
<evidence type="ECO:0000256" key="4">
    <source>
        <dbReference type="ARBA" id="ARBA00012119"/>
    </source>
</evidence>
<evidence type="ECO:0000256" key="1">
    <source>
        <dbReference type="ARBA" id="ARBA00001946"/>
    </source>
</evidence>
<keyword evidence="7 11" id="KW-0547">Nucleotide-binding</keyword>
<comment type="caution">
    <text evidence="13">The sequence shown here is derived from an EMBL/GenBank/DDBJ whole genome shotgun (WGS) entry which is preliminary data.</text>
</comment>
<protein>
    <recommendedName>
        <fullName evidence="4 11">Adenosine kinase</fullName>
        <shortName evidence="11">AK</shortName>
        <ecNumber evidence="4 11">2.7.1.20</ecNumber>
    </recommendedName>
    <alternativeName>
        <fullName evidence="11">Adenosine 5'-phosphotransferase</fullName>
    </alternativeName>
</protein>
<comment type="similarity">
    <text evidence="3 11">Belongs to the carbohydrate kinase PfkB family.</text>
</comment>
<proteinExistence type="inferred from homology"/>
<evidence type="ECO:0000256" key="2">
    <source>
        <dbReference type="ARBA" id="ARBA00004801"/>
    </source>
</evidence>
<comment type="cofactor">
    <cofactor evidence="1 11">
        <name>Mg(2+)</name>
        <dbReference type="ChEBI" id="CHEBI:18420"/>
    </cofactor>
</comment>
<keyword evidence="11" id="KW-0460">Magnesium</keyword>
<dbReference type="GO" id="GO:0005829">
    <property type="term" value="C:cytosol"/>
    <property type="evidence" value="ECO:0007669"/>
    <property type="project" value="TreeGrafter"/>
</dbReference>
<evidence type="ECO:0000256" key="10">
    <source>
        <dbReference type="PIRSR" id="PIRSR601805-1"/>
    </source>
</evidence>
<evidence type="ECO:0000256" key="6">
    <source>
        <dbReference type="ARBA" id="ARBA00022726"/>
    </source>
</evidence>
<comment type="catalytic activity">
    <reaction evidence="11">
        <text>adenosine + ATP = AMP + ADP + H(+)</text>
        <dbReference type="Rhea" id="RHEA:20824"/>
        <dbReference type="ChEBI" id="CHEBI:15378"/>
        <dbReference type="ChEBI" id="CHEBI:16335"/>
        <dbReference type="ChEBI" id="CHEBI:30616"/>
        <dbReference type="ChEBI" id="CHEBI:456215"/>
        <dbReference type="ChEBI" id="CHEBI:456216"/>
        <dbReference type="EC" id="2.7.1.20"/>
    </reaction>
</comment>
<evidence type="ECO:0000259" key="12">
    <source>
        <dbReference type="Pfam" id="PF00294"/>
    </source>
</evidence>
<evidence type="ECO:0000256" key="8">
    <source>
        <dbReference type="ARBA" id="ARBA00022777"/>
    </source>
</evidence>
<reference evidence="13" key="1">
    <citation type="submission" date="2023-01" db="EMBL/GenBank/DDBJ databases">
        <title>Metagenome sequencing of chrysophaentin producing Chrysophaeum taylorii.</title>
        <authorList>
            <person name="Davison J."/>
            <person name="Bewley C."/>
        </authorList>
    </citation>
    <scope>NUCLEOTIDE SEQUENCE</scope>
    <source>
        <strain evidence="13">NIES-1699</strain>
    </source>
</reference>
<comment type="pathway">
    <text evidence="2 11">Purine metabolism; AMP biosynthesis via salvage pathway; AMP from adenosine: step 1/1.</text>
</comment>
<organism evidence="13 14">
    <name type="scientific">Chrysophaeum taylorii</name>
    <dbReference type="NCBI Taxonomy" id="2483200"/>
    <lineage>
        <taxon>Eukaryota</taxon>
        <taxon>Sar</taxon>
        <taxon>Stramenopiles</taxon>
        <taxon>Ochrophyta</taxon>
        <taxon>Pelagophyceae</taxon>
        <taxon>Pelagomonadales</taxon>
        <taxon>Pelagomonadaceae</taxon>
        <taxon>Chrysophaeum</taxon>
    </lineage>
</organism>
<dbReference type="SUPFAM" id="SSF53613">
    <property type="entry name" value="Ribokinase-like"/>
    <property type="match status" value="1"/>
</dbReference>
<dbReference type="Proteomes" id="UP001230188">
    <property type="component" value="Unassembled WGS sequence"/>
</dbReference>
<feature type="domain" description="Carbohydrate kinase PfkB" evidence="12">
    <location>
        <begin position="15"/>
        <end position="262"/>
    </location>
</feature>
<dbReference type="PRINTS" id="PR00989">
    <property type="entry name" value="ADENOKINASE"/>
</dbReference>
<evidence type="ECO:0000256" key="7">
    <source>
        <dbReference type="ARBA" id="ARBA00022741"/>
    </source>
</evidence>
<comment type="function">
    <text evidence="11">ATP dependent phosphorylation of adenosine and other related nucleoside analogs to monophosphate derivatives.</text>
</comment>
<name>A0AAD7UBL9_9STRA</name>
<dbReference type="GO" id="GO:0006166">
    <property type="term" value="P:purine ribonucleoside salvage"/>
    <property type="evidence" value="ECO:0007669"/>
    <property type="project" value="UniProtKB-KW"/>
</dbReference>
<sequence>MCLFEGRVAAGGSQTIARVAHPCSFVGCVGRDGGAEKLRELLCAANVQPVLLETDRPTARAVVLKAGETAAVVVAMGAALCPIQVPSSFDAKLVYVDGVARGDFRSLGEECARRGVLFGLGLNSSSSSSSSSEFATTVMPYVDLLIGNGQELLALLGGGGFPGDAGEAALAVSALPKARGSRSRIVVITRGTDATILVRDGTVSTFPVSPVPSDLVADLNGAGDAFVGGFLRAFLETASPSEAILAGHDAARFIIQQLGTQFEE</sequence>
<feature type="active site" description="Proton acceptor" evidence="10">
    <location>
        <position position="224"/>
    </location>
</feature>
<evidence type="ECO:0000313" key="14">
    <source>
        <dbReference type="Proteomes" id="UP001230188"/>
    </source>
</evidence>
<dbReference type="EC" id="2.7.1.20" evidence="4 11"/>
<evidence type="ECO:0000256" key="9">
    <source>
        <dbReference type="ARBA" id="ARBA00022840"/>
    </source>
</evidence>
<dbReference type="GO" id="GO:0005634">
    <property type="term" value="C:nucleus"/>
    <property type="evidence" value="ECO:0007669"/>
    <property type="project" value="TreeGrafter"/>
</dbReference>
<evidence type="ECO:0000256" key="11">
    <source>
        <dbReference type="RuleBase" id="RU368116"/>
    </source>
</evidence>
<dbReference type="Gene3D" id="3.40.1190.20">
    <property type="match status" value="1"/>
</dbReference>
<dbReference type="Pfam" id="PF00294">
    <property type="entry name" value="PfkB"/>
    <property type="match status" value="1"/>
</dbReference>
<keyword evidence="5 11" id="KW-0808">Transferase</keyword>